<accession>A0A162KCX8</accession>
<reference evidence="2 3" key="1">
    <citation type="submission" date="2016-03" db="EMBL/GenBank/DDBJ databases">
        <title>Draft genome sequence of Paenibacillus glacialis DSM 22343.</title>
        <authorList>
            <person name="Shin S.-K."/>
            <person name="Yi H."/>
        </authorList>
    </citation>
    <scope>NUCLEOTIDE SEQUENCE [LARGE SCALE GENOMIC DNA]</scope>
    <source>
        <strain evidence="2 3">DSM 22343</strain>
    </source>
</reference>
<comment type="caution">
    <text evidence="2">The sequence shown here is derived from an EMBL/GenBank/DDBJ whole genome shotgun (WGS) entry which is preliminary data.</text>
</comment>
<keyword evidence="1" id="KW-0732">Signal</keyword>
<organism evidence="2 3">
    <name type="scientific">Paenibacillus glacialis</name>
    <dbReference type="NCBI Taxonomy" id="494026"/>
    <lineage>
        <taxon>Bacteria</taxon>
        <taxon>Bacillati</taxon>
        <taxon>Bacillota</taxon>
        <taxon>Bacilli</taxon>
        <taxon>Bacillales</taxon>
        <taxon>Paenibacillaceae</taxon>
        <taxon>Paenibacillus</taxon>
    </lineage>
</organism>
<proteinExistence type="predicted"/>
<dbReference type="RefSeq" id="WP_068529756.1">
    <property type="nucleotide sequence ID" value="NZ_LVJH01000006.1"/>
</dbReference>
<name>A0A162KCX8_9BACL</name>
<protein>
    <recommendedName>
        <fullName evidence="4">Carboxypeptidase regulatory-like domain-containing protein</fullName>
    </recommendedName>
</protein>
<dbReference type="SUPFAM" id="SSF117074">
    <property type="entry name" value="Hypothetical protein PA1324"/>
    <property type="match status" value="1"/>
</dbReference>
<dbReference type="Proteomes" id="UP000076967">
    <property type="component" value="Unassembled WGS sequence"/>
</dbReference>
<feature type="chain" id="PRO_5007836488" description="Carboxypeptidase regulatory-like domain-containing protein" evidence="1">
    <location>
        <begin position="25"/>
        <end position="116"/>
    </location>
</feature>
<evidence type="ECO:0000313" key="3">
    <source>
        <dbReference type="Proteomes" id="UP000076967"/>
    </source>
</evidence>
<dbReference type="OrthoDB" id="2620535at2"/>
<dbReference type="AlphaFoldDB" id="A0A162KCX8"/>
<evidence type="ECO:0000256" key="1">
    <source>
        <dbReference type="SAM" id="SignalP"/>
    </source>
</evidence>
<sequence length="116" mass="12293">MKKSALSIFLMFLLIFTVVPLASAASTSDVSVQITGQGTLSFSGNLIGGNPGVYGPEGIFKVTNSSGQVVFSEYRASSTSPGYFSFKVSNLPNDTYTITGKAETPHTSISFYQPSF</sequence>
<keyword evidence="3" id="KW-1185">Reference proteome</keyword>
<evidence type="ECO:0000313" key="2">
    <source>
        <dbReference type="EMBL" id="OAB44818.1"/>
    </source>
</evidence>
<evidence type="ECO:0008006" key="4">
    <source>
        <dbReference type="Google" id="ProtNLM"/>
    </source>
</evidence>
<gene>
    <name evidence="2" type="ORF">PGLA_05250</name>
</gene>
<dbReference type="EMBL" id="LVJH01000006">
    <property type="protein sequence ID" value="OAB44818.1"/>
    <property type="molecule type" value="Genomic_DNA"/>
</dbReference>
<feature type="signal peptide" evidence="1">
    <location>
        <begin position="1"/>
        <end position="24"/>
    </location>
</feature>